<dbReference type="eggNOG" id="COG5492">
    <property type="taxonomic scope" value="Bacteria"/>
</dbReference>
<dbReference type="STRING" id="28134.SAMN05444288_0038"/>
<dbReference type="PANTHER" id="PTHR45661:SF3">
    <property type="entry name" value="IG-LIKE DOMAIN-CONTAINING PROTEIN"/>
    <property type="match status" value="1"/>
</dbReference>
<evidence type="ECO:0000256" key="1">
    <source>
        <dbReference type="SAM" id="SignalP"/>
    </source>
</evidence>
<dbReference type="Pfam" id="PF13306">
    <property type="entry name" value="LRR_5"/>
    <property type="match status" value="1"/>
</dbReference>
<keyword evidence="3" id="KW-1185">Reference proteome</keyword>
<dbReference type="PROSITE" id="PS51257">
    <property type="entry name" value="PROKAR_LIPOPROTEIN"/>
    <property type="match status" value="1"/>
</dbReference>
<dbReference type="PANTHER" id="PTHR45661">
    <property type="entry name" value="SURFACE ANTIGEN"/>
    <property type="match status" value="1"/>
</dbReference>
<dbReference type="RefSeq" id="WP_004368375.1">
    <property type="nucleotide sequence ID" value="NZ_GL833118.1"/>
</dbReference>
<comment type="caution">
    <text evidence="2">The sequence shown here is derived from an EMBL/GenBank/DDBJ whole genome shotgun (WGS) entry which is preliminary data.</text>
</comment>
<sequence>MKLTTQKSILSLLTATLFLASGCDHIEQPNEPDIVGYTETAQQAIENGLTVGANEGHIDMSFYYKENDLTAQLRDGHDWCHMNSYPRDKELQVHLDFENNPVYRSRTAELYIRAGNKEKVIVIRQQPFKGIKIEKQKVIIDGKGGKVYVKVVSDTKPKHQLTFGPSTDEWLSYIGKEQKTDEKDGFITTTYCFKASINTNFVRKAMLTIHTDTTESKTIDIYQENLSSEIHLKMRTNRGGELAEFLQQDRFIFLTTKALTIVGPINGDDISMLREMMGINGQLEKLNLEHCNIVHGGGPYKIGELKFHTKDNIISEYMFWGTITLTTLILPCNIESIEKNAFSSSMHLRKIDIPSTVKSIGDRAFEDCCLLTKVNIHKDSQLTSIGRSAFYLSDAIQSLFLPSTILNLDPLALNNTTIKDLYVGWTVPPTIRLTSTAKGCTLHVPKGSKEVYRNDKIWSRYANIVEYDIDDYEEEY</sequence>
<protein>
    <recommendedName>
        <fullName evidence="4">BACON domain-containing protein</fullName>
    </recommendedName>
</protein>
<keyword evidence="1" id="KW-0732">Signal</keyword>
<dbReference type="AlphaFoldDB" id="E7RPM5"/>
<dbReference type="Proteomes" id="UP000005580">
    <property type="component" value="Unassembled WGS sequence"/>
</dbReference>
<feature type="signal peptide" evidence="1">
    <location>
        <begin position="1"/>
        <end position="26"/>
    </location>
</feature>
<name>E7RPM5_9BACT</name>
<organism evidence="2 3">
    <name type="scientific">Hoylesella oralis ATCC 33269</name>
    <dbReference type="NCBI Taxonomy" id="873533"/>
    <lineage>
        <taxon>Bacteria</taxon>
        <taxon>Pseudomonadati</taxon>
        <taxon>Bacteroidota</taxon>
        <taxon>Bacteroidia</taxon>
        <taxon>Bacteroidales</taxon>
        <taxon>Prevotellaceae</taxon>
        <taxon>Hoylesella</taxon>
    </lineage>
</organism>
<dbReference type="HOGENOM" id="CLU_548418_0_0_10"/>
<evidence type="ECO:0000313" key="2">
    <source>
        <dbReference type="EMBL" id="EFZ37068.1"/>
    </source>
</evidence>
<dbReference type="EMBL" id="AEPE02000004">
    <property type="protein sequence ID" value="EFZ37068.1"/>
    <property type="molecule type" value="Genomic_DNA"/>
</dbReference>
<accession>E7RPM5</accession>
<proteinExistence type="predicted"/>
<evidence type="ECO:0008006" key="4">
    <source>
        <dbReference type="Google" id="ProtNLM"/>
    </source>
</evidence>
<dbReference type="SUPFAM" id="SSF52058">
    <property type="entry name" value="L domain-like"/>
    <property type="match status" value="1"/>
</dbReference>
<feature type="chain" id="PRO_5003224418" description="BACON domain-containing protein" evidence="1">
    <location>
        <begin position="27"/>
        <end position="476"/>
    </location>
</feature>
<dbReference type="Gene3D" id="3.80.10.10">
    <property type="entry name" value="Ribonuclease Inhibitor"/>
    <property type="match status" value="1"/>
</dbReference>
<reference evidence="2" key="1">
    <citation type="submission" date="2011-01" db="EMBL/GenBank/DDBJ databases">
        <authorList>
            <person name="Muzny D."/>
            <person name="Qin X."/>
            <person name="Buhay C."/>
            <person name="Dugan-Rocha S."/>
            <person name="Ding Y."/>
            <person name="Chen G."/>
            <person name="Hawes A."/>
            <person name="Holder M."/>
            <person name="Jhangiani S."/>
            <person name="Johnson A."/>
            <person name="Khan Z."/>
            <person name="Li Z."/>
            <person name="Liu W."/>
            <person name="Liu X."/>
            <person name="Perez L."/>
            <person name="Shen H."/>
            <person name="Wang Q."/>
            <person name="Watt J."/>
            <person name="Xi L."/>
            <person name="Xin Y."/>
            <person name="Zhou J."/>
            <person name="Deng J."/>
            <person name="Jiang H."/>
            <person name="Liu Y."/>
            <person name="Qu J."/>
            <person name="Song X.-Z."/>
            <person name="Zhang L."/>
            <person name="Villasana D."/>
            <person name="Johnson A."/>
            <person name="Liu J."/>
            <person name="Liyanage D."/>
            <person name="Lorensuhewa L."/>
            <person name="Robinson T."/>
            <person name="Song A."/>
            <person name="Song B.-B."/>
            <person name="Dinh H."/>
            <person name="Thornton R."/>
            <person name="Coyle M."/>
            <person name="Francisco L."/>
            <person name="Jackson L."/>
            <person name="Javaid M."/>
            <person name="Korchina V."/>
            <person name="Kovar C."/>
            <person name="Mata R."/>
            <person name="Mathew T."/>
            <person name="Ngo R."/>
            <person name="Nguyen L."/>
            <person name="Nguyen N."/>
            <person name="Okwuonu G."/>
            <person name="Ongeri F."/>
            <person name="Pham C."/>
            <person name="Simmons D."/>
            <person name="Wilczek-Boney K."/>
            <person name="Hale W."/>
            <person name="Jakkamsetti A."/>
            <person name="Pham P."/>
            <person name="Ruth R."/>
            <person name="San Lucas F."/>
            <person name="Warren J."/>
            <person name="Zhang J."/>
            <person name="Zhao Z."/>
            <person name="Zhou C."/>
            <person name="Zhu D."/>
            <person name="Lee S."/>
            <person name="Bess C."/>
            <person name="Blankenburg K."/>
            <person name="Forbes L."/>
            <person name="Fu Q."/>
            <person name="Gubbala S."/>
            <person name="Hirani K."/>
            <person name="Jayaseelan J.C."/>
            <person name="Lara F."/>
            <person name="Munidasa M."/>
            <person name="Palculict T."/>
            <person name="Patil S."/>
            <person name="Pu L.-L."/>
            <person name="Saada N."/>
            <person name="Tang L."/>
            <person name="Weissenberger G."/>
            <person name="Zhu Y."/>
            <person name="Hemphill L."/>
            <person name="Shang Y."/>
            <person name="Youmans B."/>
            <person name="Ayvaz T."/>
            <person name="Ross M."/>
            <person name="Santibanez J."/>
            <person name="Aqrawi P."/>
            <person name="Gross S."/>
            <person name="Joshi V."/>
            <person name="Fowler G."/>
            <person name="Nazareth L."/>
            <person name="Reid J."/>
            <person name="Worley K."/>
            <person name="Petrosino J."/>
            <person name="Highlander S."/>
            <person name="Gibbs R."/>
        </authorList>
    </citation>
    <scope>NUCLEOTIDE SEQUENCE [LARGE SCALE GENOMIC DNA]</scope>
    <source>
        <strain evidence="2">ATCC 33269</strain>
    </source>
</reference>
<dbReference type="InterPro" id="IPR032675">
    <property type="entry name" value="LRR_dom_sf"/>
</dbReference>
<dbReference type="InterPro" id="IPR053139">
    <property type="entry name" value="Surface_bspA-like"/>
</dbReference>
<evidence type="ECO:0000313" key="3">
    <source>
        <dbReference type="Proteomes" id="UP000005580"/>
    </source>
</evidence>
<gene>
    <name evidence="2" type="ORF">HMPREF0663_11126</name>
</gene>
<dbReference type="InterPro" id="IPR026906">
    <property type="entry name" value="LRR_5"/>
</dbReference>